<dbReference type="Pfam" id="PF00854">
    <property type="entry name" value="PTR2"/>
    <property type="match status" value="3"/>
</dbReference>
<evidence type="ECO:0000256" key="3">
    <source>
        <dbReference type="ARBA" id="ARBA00022448"/>
    </source>
</evidence>
<evidence type="ECO:0000313" key="10">
    <source>
        <dbReference type="EMBL" id="KVH98212.1"/>
    </source>
</evidence>
<feature type="transmembrane region" description="Helical" evidence="9">
    <location>
        <begin position="873"/>
        <end position="893"/>
    </location>
</feature>
<feature type="transmembrane region" description="Helical" evidence="9">
    <location>
        <begin position="405"/>
        <end position="426"/>
    </location>
</feature>
<accession>A0A118JY82</accession>
<evidence type="ECO:0000256" key="9">
    <source>
        <dbReference type="SAM" id="Phobius"/>
    </source>
</evidence>
<dbReference type="InterPro" id="IPR036259">
    <property type="entry name" value="MFS_trans_sf"/>
</dbReference>
<evidence type="ECO:0000313" key="11">
    <source>
        <dbReference type="Proteomes" id="UP000243975"/>
    </source>
</evidence>
<feature type="transmembrane region" description="Helical" evidence="9">
    <location>
        <begin position="489"/>
        <end position="510"/>
    </location>
</feature>
<dbReference type="InterPro" id="IPR018456">
    <property type="entry name" value="PTR2_symporter_CS"/>
</dbReference>
<feature type="transmembrane region" description="Helical" evidence="9">
    <location>
        <begin position="717"/>
        <end position="736"/>
    </location>
</feature>
<evidence type="ECO:0000256" key="6">
    <source>
        <dbReference type="ARBA" id="ARBA00022989"/>
    </source>
</evidence>
<dbReference type="PANTHER" id="PTHR11654">
    <property type="entry name" value="OLIGOPEPTIDE TRANSPORTER-RELATED"/>
    <property type="match status" value="1"/>
</dbReference>
<feature type="transmembrane region" description="Helical" evidence="9">
    <location>
        <begin position="925"/>
        <end position="944"/>
    </location>
</feature>
<protein>
    <submittedName>
        <fullName evidence="10">Major facilitator superfamily domain, general substrate transporter</fullName>
    </submittedName>
</protein>
<gene>
    <name evidence="10" type="ORF">Ccrd_023553</name>
</gene>
<feature type="transmembrane region" description="Helical" evidence="9">
    <location>
        <begin position="1001"/>
        <end position="1020"/>
    </location>
</feature>
<name>A0A118JY82_CYNCS</name>
<feature type="transmembrane region" description="Helical" evidence="9">
    <location>
        <begin position="368"/>
        <end position="393"/>
    </location>
</feature>
<proteinExistence type="inferred from homology"/>
<keyword evidence="3" id="KW-0813">Transport</keyword>
<evidence type="ECO:0000256" key="2">
    <source>
        <dbReference type="ARBA" id="ARBA00005982"/>
    </source>
</evidence>
<dbReference type="GO" id="GO:0042937">
    <property type="term" value="F:tripeptide transmembrane transporter activity"/>
    <property type="evidence" value="ECO:0007669"/>
    <property type="project" value="InterPro"/>
</dbReference>
<comment type="subcellular location">
    <subcellularLocation>
        <location evidence="1">Membrane</location>
        <topology evidence="1">Multi-pass membrane protein</topology>
    </subcellularLocation>
</comment>
<dbReference type="CDD" id="cd17417">
    <property type="entry name" value="MFS_NPF5"/>
    <property type="match status" value="2"/>
</dbReference>
<feature type="transmembrane region" description="Helical" evidence="9">
    <location>
        <begin position="629"/>
        <end position="648"/>
    </location>
</feature>
<dbReference type="AlphaFoldDB" id="A0A118JY82"/>
<dbReference type="PROSITE" id="PS01022">
    <property type="entry name" value="PTR2_1"/>
    <property type="match status" value="2"/>
</dbReference>
<feature type="transmembrane region" description="Helical" evidence="9">
    <location>
        <begin position="832"/>
        <end position="852"/>
    </location>
</feature>
<dbReference type="SUPFAM" id="SSF103473">
    <property type="entry name" value="MFS general substrate transporter"/>
    <property type="match status" value="2"/>
</dbReference>
<keyword evidence="11" id="KW-1185">Reference proteome</keyword>
<dbReference type="Gramene" id="KVH98212">
    <property type="protein sequence ID" value="KVH98212"/>
    <property type="gene ID" value="Ccrd_023553"/>
</dbReference>
<feature type="transmembrane region" description="Helical" evidence="9">
    <location>
        <begin position="534"/>
        <end position="554"/>
    </location>
</feature>
<feature type="transmembrane region" description="Helical" evidence="9">
    <location>
        <begin position="192"/>
        <end position="211"/>
    </location>
</feature>
<dbReference type="Gene3D" id="1.20.1250.20">
    <property type="entry name" value="MFS general substrate transporter like domains"/>
    <property type="match status" value="3"/>
</dbReference>
<dbReference type="FunFam" id="1.20.1250.20:FF:000147">
    <property type="entry name" value="Protein NRT1/ PTR family 5.10"/>
    <property type="match status" value="1"/>
</dbReference>
<sequence length="1024" mass="111528">MDDNATGVQSPLFNNFLHGAVDYRGRPVLRSKSGCWRSAYFIIGVEVAERFAYHGISSNLITYLTGPLGQSTATAAENVNVWSGTASLLPLVGAFVADAFLGRYLTIIIASLLYILALGLLALSTLLHSDCETAVGASSCSAQPQAIMFFISLYLVALAQGGHKPCVQAFGADQFDSDNPEESKAKSSFFNWWYFGLCVGPTVGIFVLSYIQDNLSWALGFGIPCIIMGFALIIFLIGTMTYRFGERTEEKSAFIRIGQVFVKAARNWRTTHSAISAVEQECGTLPHQDSQQFRFLNKALVSPDGSQEDGTVCSLDEVEEAKSVLRLVPIWASCLGYAIVFAQCSTLGTKQGATMDRSIGSSFEIPAATLQSFIGISVIILIPIYDTILVPLTRAATRRPSGITMLQRIGTGIFISILSMVVAGYIETKRLRTAREYGLVDDPGAVIPMKIWWLLPQYLLAGAGDVFAIVGMQEFFYDQVPSDLKSIGLALYLSVLGIGSFLSGFLISIVKETTAGNGEDGWISDNLNQGHIDYFYYLLAGISVGAFVIGRPVLRSKSGFWRSSYFIIGVEVAERFAYYGVSSNLITYLTGSLGLSTATAAENVNAWTGTASLLPLVGAFIADAFLGRYLTIIFATLLYILALALLALSTLLPSDCESDGGASSCSPQLQVILFFISLYLVAFAQGGHKPCVQAFGADQFDANDPDECRAKSSFFNWWYFGMCVGPTVGIFVLSYIQDNLSWGLGFGIPCIIMCFSLIIFLLGTTTYRFGEKMEDKSAFIRIGQVEEAKAVLRLVPIWASCLAYATVFSQTSTLFTKQGATMNRSIGSSFEIPAATLQSFIGLSIIILIPIYDTILVPLTRAITRKPFGITMLQRIGTGIFISIVLMVVSALVETKRLKIAYEYGLVDDPAAMVPMKIWWLLPQYLLAGSAEVFTVVGMQEFFYDQVPNELRSIGLALYLSAMGIGNFLSSFLISIVEKTTGRNGEGGWISDNLNRSHVDYFYYLLAGISAGAFVIYIYAAKSY</sequence>
<dbReference type="OMA" id="NARIPMS"/>
<comment type="similarity">
    <text evidence="8">Belongs to the major facilitator superfamily. Phosphate:H(+) symporter (TC 2.A.1.9) family.</text>
</comment>
<feature type="transmembrane region" description="Helical" evidence="9">
    <location>
        <begin position="956"/>
        <end position="977"/>
    </location>
</feature>
<feature type="transmembrane region" description="Helical" evidence="9">
    <location>
        <begin position="217"/>
        <end position="237"/>
    </location>
</feature>
<keyword evidence="7 9" id="KW-0472">Membrane</keyword>
<organism evidence="10 11">
    <name type="scientific">Cynara cardunculus var. scolymus</name>
    <name type="common">Globe artichoke</name>
    <name type="synonym">Cynara scolymus</name>
    <dbReference type="NCBI Taxonomy" id="59895"/>
    <lineage>
        <taxon>Eukaryota</taxon>
        <taxon>Viridiplantae</taxon>
        <taxon>Streptophyta</taxon>
        <taxon>Embryophyta</taxon>
        <taxon>Tracheophyta</taxon>
        <taxon>Spermatophyta</taxon>
        <taxon>Magnoliopsida</taxon>
        <taxon>eudicotyledons</taxon>
        <taxon>Gunneridae</taxon>
        <taxon>Pentapetalae</taxon>
        <taxon>asterids</taxon>
        <taxon>campanulids</taxon>
        <taxon>Asterales</taxon>
        <taxon>Asteraceae</taxon>
        <taxon>Carduoideae</taxon>
        <taxon>Cardueae</taxon>
        <taxon>Carduinae</taxon>
        <taxon>Cynara</taxon>
    </lineage>
</organism>
<feature type="transmembrane region" description="Helical" evidence="9">
    <location>
        <begin position="79"/>
        <end position="97"/>
    </location>
</feature>
<dbReference type="InterPro" id="IPR000109">
    <property type="entry name" value="POT_fam"/>
</dbReference>
<feature type="transmembrane region" description="Helical" evidence="9">
    <location>
        <begin position="604"/>
        <end position="622"/>
    </location>
</feature>
<dbReference type="Proteomes" id="UP000243975">
    <property type="component" value="Unassembled WGS sequence"/>
</dbReference>
<dbReference type="EMBL" id="LEKV01003806">
    <property type="protein sequence ID" value="KVH98212.1"/>
    <property type="molecule type" value="Genomic_DNA"/>
</dbReference>
<evidence type="ECO:0000256" key="1">
    <source>
        <dbReference type="ARBA" id="ARBA00004141"/>
    </source>
</evidence>
<keyword evidence="5 9" id="KW-0812">Transmembrane</keyword>
<feature type="non-terminal residue" evidence="10">
    <location>
        <position position="1"/>
    </location>
</feature>
<comment type="caution">
    <text evidence="10">The sequence shown here is derived from an EMBL/GenBank/DDBJ whole genome shotgun (WGS) entry which is preliminary data.</text>
</comment>
<evidence type="ECO:0000256" key="5">
    <source>
        <dbReference type="ARBA" id="ARBA00022692"/>
    </source>
</evidence>
<dbReference type="GO" id="GO:0080054">
    <property type="term" value="F:low-affinity nitrate transmembrane transporter activity"/>
    <property type="evidence" value="ECO:0007669"/>
    <property type="project" value="UniProtKB-ARBA"/>
</dbReference>
<evidence type="ECO:0000256" key="8">
    <source>
        <dbReference type="ARBA" id="ARBA00044504"/>
    </source>
</evidence>
<dbReference type="GO" id="GO:0071916">
    <property type="term" value="F:dipeptide transmembrane transporter activity"/>
    <property type="evidence" value="ECO:0007669"/>
    <property type="project" value="InterPro"/>
</dbReference>
<dbReference type="GO" id="GO:0009705">
    <property type="term" value="C:plant-type vacuole membrane"/>
    <property type="evidence" value="ECO:0007669"/>
    <property type="project" value="UniProtKB-ARBA"/>
</dbReference>
<keyword evidence="4" id="KW-0597">Phosphoprotein</keyword>
<keyword evidence="6 9" id="KW-1133">Transmembrane helix</keyword>
<dbReference type="InterPro" id="IPR044739">
    <property type="entry name" value="NRT1/PTR"/>
</dbReference>
<feature type="transmembrane region" description="Helical" evidence="9">
    <location>
        <begin position="668"/>
        <end position="684"/>
    </location>
</feature>
<feature type="transmembrane region" description="Helical" evidence="9">
    <location>
        <begin position="458"/>
        <end position="477"/>
    </location>
</feature>
<evidence type="ECO:0000256" key="4">
    <source>
        <dbReference type="ARBA" id="ARBA00022553"/>
    </source>
</evidence>
<feature type="transmembrane region" description="Helical" evidence="9">
    <location>
        <begin position="742"/>
        <end position="769"/>
    </location>
</feature>
<comment type="similarity">
    <text evidence="2">Belongs to the major facilitator superfamily. Proton-dependent oligopeptide transporter (POT/PTR) (TC 2.A.17) family.</text>
</comment>
<feature type="transmembrane region" description="Helical" evidence="9">
    <location>
        <begin position="104"/>
        <end position="122"/>
    </location>
</feature>
<evidence type="ECO:0000256" key="7">
    <source>
        <dbReference type="ARBA" id="ARBA00023136"/>
    </source>
</evidence>
<reference evidence="10 11" key="1">
    <citation type="journal article" date="2016" name="Sci. Rep.">
        <title>The genome sequence of the outbreeding globe artichoke constructed de novo incorporating a phase-aware low-pass sequencing strategy of F1 progeny.</title>
        <authorList>
            <person name="Scaglione D."/>
            <person name="Reyes-Chin-Wo S."/>
            <person name="Acquadro A."/>
            <person name="Froenicke L."/>
            <person name="Portis E."/>
            <person name="Beitel C."/>
            <person name="Tirone M."/>
            <person name="Mauro R."/>
            <person name="Lo Monaco A."/>
            <person name="Mauromicale G."/>
            <person name="Faccioli P."/>
            <person name="Cattivelli L."/>
            <person name="Rieseberg L."/>
            <person name="Michelmore R."/>
            <person name="Lanteri S."/>
        </authorList>
    </citation>
    <scope>NUCLEOTIDE SEQUENCE [LARGE SCALE GENOMIC DNA]</scope>
    <source>
        <strain evidence="10">2C</strain>
    </source>
</reference>